<dbReference type="GO" id="GO:0016887">
    <property type="term" value="F:ATP hydrolysis activity"/>
    <property type="evidence" value="ECO:0007669"/>
    <property type="project" value="InterPro"/>
</dbReference>
<dbReference type="InterPro" id="IPR003593">
    <property type="entry name" value="AAA+_ATPase"/>
</dbReference>
<proteinExistence type="predicted"/>
<dbReference type="Gene3D" id="3.40.50.300">
    <property type="entry name" value="P-loop containing nucleotide triphosphate hydrolases"/>
    <property type="match status" value="1"/>
</dbReference>
<dbReference type="GO" id="GO:0005886">
    <property type="term" value="C:plasma membrane"/>
    <property type="evidence" value="ECO:0007669"/>
    <property type="project" value="UniProtKB-SubCell"/>
</dbReference>
<comment type="subcellular location">
    <subcellularLocation>
        <location evidence="1">Cell membrane</location>
        <topology evidence="1">Multi-pass membrane protein</topology>
    </subcellularLocation>
</comment>
<dbReference type="PROSITE" id="PS00211">
    <property type="entry name" value="ABC_TRANSPORTER_1"/>
    <property type="match status" value="1"/>
</dbReference>
<dbReference type="InterPro" id="IPR003439">
    <property type="entry name" value="ABC_transporter-like_ATP-bd"/>
</dbReference>
<dbReference type="Gene3D" id="1.20.1560.10">
    <property type="entry name" value="ABC transporter type 1, transmembrane domain"/>
    <property type="match status" value="1"/>
</dbReference>
<organism evidence="10 11">
    <name type="scientific">Candidatus Eisenbergiella merdavium</name>
    <dbReference type="NCBI Taxonomy" id="2838551"/>
    <lineage>
        <taxon>Bacteria</taxon>
        <taxon>Bacillati</taxon>
        <taxon>Bacillota</taxon>
        <taxon>Clostridia</taxon>
        <taxon>Lachnospirales</taxon>
        <taxon>Lachnospiraceae</taxon>
        <taxon>Eisenbergiella</taxon>
    </lineage>
</organism>
<comment type="caution">
    <text evidence="10">The sequence shown here is derived from an EMBL/GenBank/DDBJ whole genome shotgun (WGS) entry which is preliminary data.</text>
</comment>
<dbReference type="SUPFAM" id="SSF90123">
    <property type="entry name" value="ABC transporter transmembrane region"/>
    <property type="match status" value="1"/>
</dbReference>
<dbReference type="InterPro" id="IPR036640">
    <property type="entry name" value="ABC1_TM_sf"/>
</dbReference>
<dbReference type="AlphaFoldDB" id="A0A9D2NBZ3"/>
<dbReference type="InterPro" id="IPR039421">
    <property type="entry name" value="Type_1_exporter"/>
</dbReference>
<reference evidence="10" key="2">
    <citation type="submission" date="2021-04" db="EMBL/GenBank/DDBJ databases">
        <authorList>
            <person name="Gilroy R."/>
        </authorList>
    </citation>
    <scope>NUCLEOTIDE SEQUENCE</scope>
    <source>
        <strain evidence="10">USAMLcec2-132</strain>
    </source>
</reference>
<dbReference type="Pfam" id="PF00664">
    <property type="entry name" value="ABC_membrane"/>
    <property type="match status" value="1"/>
</dbReference>
<dbReference type="CDD" id="cd03228">
    <property type="entry name" value="ABCC_MRP_Like"/>
    <property type="match status" value="1"/>
</dbReference>
<dbReference type="PROSITE" id="PS50893">
    <property type="entry name" value="ABC_TRANSPORTER_2"/>
    <property type="match status" value="1"/>
</dbReference>
<feature type="transmembrane region" description="Helical" evidence="7">
    <location>
        <begin position="178"/>
        <end position="196"/>
    </location>
</feature>
<evidence type="ECO:0000256" key="4">
    <source>
        <dbReference type="ARBA" id="ARBA00022840"/>
    </source>
</evidence>
<sequence length="578" mass="64768">MNRRLFSLLFKVPGEAISTGTAPHDRFFGRRSLLRYFTALLWDSAAFPLAQIFMSLAEKRLVNAVEFENPSYMKEVVFYCVLVFLLTFFLNSIAEYQKEQQTALFMARLKRRFAEKLMLLTPEDREGFKNGDLIARMNQDMDSIGELYSWSLHRFFLGVFYGGGSILLMLLLCWQLAFIILILAVLEILCLGRLSGRIRELGEKIQADRAKGTGLFLSLLNCLKSVRMLSLRSVMYQKYSGIHREIARSRAKQEDRIALMNAVSELTGSVNLLGALAAGCVLYFYGIVDLGTVMAFLTVQDGISYMFSNLKDFFSSLNRYAVSLERIYDILDLLAPERIPQEEGCSRRSFPQTISRIECRHLNFRYGPDTEPVLRDVSFTAESGDIVAITGPSGAGKSTLGRLLAGLRSPTGGEILYDGLAASLLSREAVSRFTAYVPQFPHLFHMSIRENILGGAAPMEQTTTDILRAARLADAASFIESREDGYSSILLENGRNLSGGQKQRIALARAFLSDKSVLILDESTSALDEASEDRILDTLRREAAKGKIIFLISHKERLNASCSFVLRLDENGRLSRLP</sequence>
<feature type="transmembrane region" description="Helical" evidence="7">
    <location>
        <begin position="155"/>
        <end position="172"/>
    </location>
</feature>
<evidence type="ECO:0000259" key="8">
    <source>
        <dbReference type="PROSITE" id="PS50893"/>
    </source>
</evidence>
<dbReference type="PANTHER" id="PTHR24221">
    <property type="entry name" value="ATP-BINDING CASSETTE SUB-FAMILY B"/>
    <property type="match status" value="1"/>
</dbReference>
<keyword evidence="5 7" id="KW-1133">Transmembrane helix</keyword>
<feature type="domain" description="ABC transporter" evidence="8">
    <location>
        <begin position="357"/>
        <end position="577"/>
    </location>
</feature>
<dbReference type="InterPro" id="IPR011527">
    <property type="entry name" value="ABC1_TM_dom"/>
</dbReference>
<dbReference type="Proteomes" id="UP000823891">
    <property type="component" value="Unassembled WGS sequence"/>
</dbReference>
<evidence type="ECO:0000256" key="3">
    <source>
        <dbReference type="ARBA" id="ARBA00022741"/>
    </source>
</evidence>
<dbReference type="EMBL" id="DWWS01000013">
    <property type="protein sequence ID" value="HJC22631.1"/>
    <property type="molecule type" value="Genomic_DNA"/>
</dbReference>
<dbReference type="PANTHER" id="PTHR24221:SF654">
    <property type="entry name" value="ATP-BINDING CASSETTE SUB-FAMILY B MEMBER 6"/>
    <property type="match status" value="1"/>
</dbReference>
<keyword evidence="6 7" id="KW-0472">Membrane</keyword>
<feature type="transmembrane region" description="Helical" evidence="7">
    <location>
        <begin position="33"/>
        <end position="56"/>
    </location>
</feature>
<evidence type="ECO:0000256" key="2">
    <source>
        <dbReference type="ARBA" id="ARBA00022692"/>
    </source>
</evidence>
<feature type="domain" description="ABC transmembrane type-1" evidence="9">
    <location>
        <begin position="49"/>
        <end position="319"/>
    </location>
</feature>
<gene>
    <name evidence="10" type="ORF">H9761_02860</name>
</gene>
<dbReference type="PROSITE" id="PS50929">
    <property type="entry name" value="ABC_TM1F"/>
    <property type="match status" value="1"/>
</dbReference>
<dbReference type="SUPFAM" id="SSF52540">
    <property type="entry name" value="P-loop containing nucleoside triphosphate hydrolases"/>
    <property type="match status" value="1"/>
</dbReference>
<evidence type="ECO:0000256" key="6">
    <source>
        <dbReference type="ARBA" id="ARBA00023136"/>
    </source>
</evidence>
<dbReference type="InterPro" id="IPR027417">
    <property type="entry name" value="P-loop_NTPase"/>
</dbReference>
<accession>A0A9D2NBZ3</accession>
<dbReference type="SMART" id="SM00382">
    <property type="entry name" value="AAA"/>
    <property type="match status" value="1"/>
</dbReference>
<evidence type="ECO:0000256" key="1">
    <source>
        <dbReference type="ARBA" id="ARBA00004651"/>
    </source>
</evidence>
<evidence type="ECO:0000256" key="7">
    <source>
        <dbReference type="SAM" id="Phobius"/>
    </source>
</evidence>
<evidence type="ECO:0000313" key="10">
    <source>
        <dbReference type="EMBL" id="HJC22631.1"/>
    </source>
</evidence>
<evidence type="ECO:0000259" key="9">
    <source>
        <dbReference type="PROSITE" id="PS50929"/>
    </source>
</evidence>
<evidence type="ECO:0000256" key="5">
    <source>
        <dbReference type="ARBA" id="ARBA00022989"/>
    </source>
</evidence>
<keyword evidence="4 10" id="KW-0067">ATP-binding</keyword>
<dbReference type="Pfam" id="PF00005">
    <property type="entry name" value="ABC_tran"/>
    <property type="match status" value="1"/>
</dbReference>
<evidence type="ECO:0000313" key="11">
    <source>
        <dbReference type="Proteomes" id="UP000823891"/>
    </source>
</evidence>
<dbReference type="GO" id="GO:0140359">
    <property type="term" value="F:ABC-type transporter activity"/>
    <property type="evidence" value="ECO:0007669"/>
    <property type="project" value="InterPro"/>
</dbReference>
<reference evidence="10" key="1">
    <citation type="journal article" date="2021" name="PeerJ">
        <title>Extensive microbial diversity within the chicken gut microbiome revealed by metagenomics and culture.</title>
        <authorList>
            <person name="Gilroy R."/>
            <person name="Ravi A."/>
            <person name="Getino M."/>
            <person name="Pursley I."/>
            <person name="Horton D.L."/>
            <person name="Alikhan N.F."/>
            <person name="Baker D."/>
            <person name="Gharbi K."/>
            <person name="Hall N."/>
            <person name="Watson M."/>
            <person name="Adriaenssens E.M."/>
            <person name="Foster-Nyarko E."/>
            <person name="Jarju S."/>
            <person name="Secka A."/>
            <person name="Antonio M."/>
            <person name="Oren A."/>
            <person name="Chaudhuri R.R."/>
            <person name="La Ragione R."/>
            <person name="Hildebrand F."/>
            <person name="Pallen M.J."/>
        </authorList>
    </citation>
    <scope>NUCLEOTIDE SEQUENCE</scope>
    <source>
        <strain evidence="10">USAMLcec2-132</strain>
    </source>
</reference>
<keyword evidence="2 7" id="KW-0812">Transmembrane</keyword>
<feature type="transmembrane region" description="Helical" evidence="7">
    <location>
        <begin position="76"/>
        <end position="94"/>
    </location>
</feature>
<dbReference type="GO" id="GO:0005524">
    <property type="term" value="F:ATP binding"/>
    <property type="evidence" value="ECO:0007669"/>
    <property type="project" value="UniProtKB-KW"/>
</dbReference>
<name>A0A9D2NBZ3_9FIRM</name>
<keyword evidence="3" id="KW-0547">Nucleotide-binding</keyword>
<feature type="transmembrane region" description="Helical" evidence="7">
    <location>
        <begin position="258"/>
        <end position="285"/>
    </location>
</feature>
<dbReference type="InterPro" id="IPR017871">
    <property type="entry name" value="ABC_transporter-like_CS"/>
</dbReference>
<protein>
    <submittedName>
        <fullName evidence="10">ABC transporter ATP-binding protein/permease</fullName>
    </submittedName>
</protein>